<proteinExistence type="predicted"/>
<reference evidence="1" key="1">
    <citation type="submission" date="2024-05" db="EMBL/GenBank/DDBJ databases">
        <authorList>
            <person name="Bunk B."/>
            <person name="Swiderski J."/>
            <person name="Sproer C."/>
            <person name="Thiel V."/>
        </authorList>
    </citation>
    <scope>NUCLEOTIDE SEQUENCE</scope>
    <source>
        <strain evidence="1">DSM 17735</strain>
        <plasmid evidence="1">p3</plasmid>
    </source>
</reference>
<dbReference type="AlphaFoldDB" id="A0AAU7LZF0"/>
<dbReference type="SUPFAM" id="SSF53187">
    <property type="entry name" value="Zn-dependent exopeptidases"/>
    <property type="match status" value="1"/>
</dbReference>
<accession>A0AAU7LZF0</accession>
<dbReference type="Gene3D" id="3.40.630.10">
    <property type="entry name" value="Zn peptidases"/>
    <property type="match status" value="1"/>
</dbReference>
<dbReference type="RefSeq" id="WP_349282834.1">
    <property type="nucleotide sequence ID" value="NZ_CBCSCU010000053.1"/>
</dbReference>
<evidence type="ECO:0008006" key="2">
    <source>
        <dbReference type="Google" id="ProtNLM"/>
    </source>
</evidence>
<keyword evidence="1" id="KW-0614">Plasmid</keyword>
<name>A0AAU7LZF0_9BURK</name>
<dbReference type="EMBL" id="CP157678">
    <property type="protein sequence ID" value="XBP72966.1"/>
    <property type="molecule type" value="Genomic_DNA"/>
</dbReference>
<protein>
    <recommendedName>
        <fullName evidence="2">Hippurate hydrolase</fullName>
    </recommendedName>
</protein>
<evidence type="ECO:0000313" key="1">
    <source>
        <dbReference type="EMBL" id="XBP72966.1"/>
    </source>
</evidence>
<geneLocation type="plasmid" evidence="1">
    <name>p3</name>
</geneLocation>
<sequence length="106" mass="11228">MDSVVNDAAIVNRNEAILKAAFDPAKVKRMPPASPTDDFAEFVSAGVPSMFFFIGVLDPKDVEASRQPGGKPVPINHSPYFAPVAEPSLKTGIKAMSLAVLGAMQK</sequence>
<gene>
    <name evidence="1" type="ORF">ABLV49_24550</name>
</gene>
<organism evidence="1">
    <name type="scientific">Polaromonas hydrogenivorans</name>
    <dbReference type="NCBI Taxonomy" id="335476"/>
    <lineage>
        <taxon>Bacteria</taxon>
        <taxon>Pseudomonadati</taxon>
        <taxon>Pseudomonadota</taxon>
        <taxon>Betaproteobacteria</taxon>
        <taxon>Burkholderiales</taxon>
        <taxon>Comamonadaceae</taxon>
        <taxon>Polaromonas</taxon>
    </lineage>
</organism>